<dbReference type="Proteomes" id="UP001279642">
    <property type="component" value="Unassembled WGS sequence"/>
</dbReference>
<evidence type="ECO:0000313" key="10">
    <source>
        <dbReference type="Proteomes" id="UP001279642"/>
    </source>
</evidence>
<dbReference type="PANTHER" id="PTHR36506:SF1">
    <property type="entry name" value="PREFLAGELLIN PEPTIDASE"/>
    <property type="match status" value="1"/>
</dbReference>
<dbReference type="EMBL" id="JAXCLW010000002">
    <property type="protein sequence ID" value="MDY0883291.1"/>
    <property type="molecule type" value="Genomic_DNA"/>
</dbReference>
<feature type="transmembrane region" description="Helical" evidence="7">
    <location>
        <begin position="30"/>
        <end position="48"/>
    </location>
</feature>
<dbReference type="Gene3D" id="1.20.120.1220">
    <property type="match status" value="1"/>
</dbReference>
<evidence type="ECO:0000256" key="1">
    <source>
        <dbReference type="ARBA" id="ARBA00004651"/>
    </source>
</evidence>
<sequence length="155" mass="16304">MVSSATAIAGIVLMILAALSDSRSYLIPNWLTAGVALTAAVSFLRLPFDLTFLALHLGAALLILAVGFALFAQDLFGGGDVKLLTALALWTGFADLPRLLLVTTLAGGLLALGILIWRRLRLASGGVIDQRLPYGIAIAAGGIDFCIRQLEIFPK</sequence>
<feature type="transmembrane region" description="Helical" evidence="7">
    <location>
        <begin position="55"/>
        <end position="76"/>
    </location>
</feature>
<evidence type="ECO:0000256" key="4">
    <source>
        <dbReference type="ARBA" id="ARBA00022989"/>
    </source>
</evidence>
<evidence type="ECO:0000256" key="7">
    <source>
        <dbReference type="SAM" id="Phobius"/>
    </source>
</evidence>
<comment type="caution">
    <text evidence="9">The sequence shown here is derived from an EMBL/GenBank/DDBJ whole genome shotgun (WGS) entry which is preliminary data.</text>
</comment>
<proteinExistence type="inferred from homology"/>
<dbReference type="GO" id="GO:0004190">
    <property type="term" value="F:aspartic-type endopeptidase activity"/>
    <property type="evidence" value="ECO:0007669"/>
    <property type="project" value="UniProtKB-EC"/>
</dbReference>
<evidence type="ECO:0000256" key="2">
    <source>
        <dbReference type="ARBA" id="ARBA00022475"/>
    </source>
</evidence>
<dbReference type="InterPro" id="IPR000045">
    <property type="entry name" value="Prepilin_IV_endopep_pep"/>
</dbReference>
<dbReference type="PANTHER" id="PTHR36506">
    <property type="entry name" value="PREFLAGELLIN PEPTIDASE"/>
    <property type="match status" value="1"/>
</dbReference>
<name>A0ABU5EAC1_9PROT</name>
<evidence type="ECO:0000256" key="6">
    <source>
        <dbReference type="RuleBase" id="RU003793"/>
    </source>
</evidence>
<evidence type="ECO:0000256" key="5">
    <source>
        <dbReference type="ARBA" id="ARBA00023136"/>
    </source>
</evidence>
<comment type="subcellular location">
    <subcellularLocation>
        <location evidence="1">Cell membrane</location>
        <topology evidence="1">Multi-pass membrane protein</topology>
    </subcellularLocation>
</comment>
<dbReference type="RefSeq" id="WP_320508330.1">
    <property type="nucleotide sequence ID" value="NZ_JAXCLW010000002.1"/>
</dbReference>
<feature type="domain" description="Prepilin type IV endopeptidase peptidase" evidence="8">
    <location>
        <begin position="9"/>
        <end position="112"/>
    </location>
</feature>
<dbReference type="InterPro" id="IPR052218">
    <property type="entry name" value="Preflagellin_Peptidase"/>
</dbReference>
<gene>
    <name evidence="9" type="ORF">SMD27_10580</name>
</gene>
<organism evidence="9 10">
    <name type="scientific">Dongia soli</name>
    <dbReference type="NCBI Taxonomy" id="600628"/>
    <lineage>
        <taxon>Bacteria</taxon>
        <taxon>Pseudomonadati</taxon>
        <taxon>Pseudomonadota</taxon>
        <taxon>Alphaproteobacteria</taxon>
        <taxon>Rhodospirillales</taxon>
        <taxon>Dongiaceae</taxon>
        <taxon>Dongia</taxon>
    </lineage>
</organism>
<dbReference type="InterPro" id="IPR014032">
    <property type="entry name" value="Peptidase_A24A_bac"/>
</dbReference>
<dbReference type="PRINTS" id="PR00864">
    <property type="entry name" value="PREPILNPTASE"/>
</dbReference>
<dbReference type="Pfam" id="PF01478">
    <property type="entry name" value="Peptidase_A24"/>
    <property type="match status" value="1"/>
</dbReference>
<comment type="similarity">
    <text evidence="6">Belongs to the peptidase A24 family.</text>
</comment>
<feature type="transmembrane region" description="Helical" evidence="7">
    <location>
        <begin position="96"/>
        <end position="117"/>
    </location>
</feature>
<keyword evidence="3 7" id="KW-0812">Transmembrane</keyword>
<protein>
    <submittedName>
        <fullName evidence="9">Prepilin peptidase</fullName>
        <ecNumber evidence="9">3.4.23.43</ecNumber>
    </submittedName>
</protein>
<reference evidence="9 10" key="1">
    <citation type="journal article" date="2016" name="Antonie Van Leeuwenhoek">
        <title>Dongia soli sp. nov., isolated from soil from Dokdo, Korea.</title>
        <authorList>
            <person name="Kim D.U."/>
            <person name="Lee H."/>
            <person name="Kim H."/>
            <person name="Kim S.G."/>
            <person name="Ka J.O."/>
        </authorList>
    </citation>
    <scope>NUCLEOTIDE SEQUENCE [LARGE SCALE GENOMIC DNA]</scope>
    <source>
        <strain evidence="9 10">D78</strain>
    </source>
</reference>
<evidence type="ECO:0000259" key="8">
    <source>
        <dbReference type="Pfam" id="PF01478"/>
    </source>
</evidence>
<accession>A0ABU5EAC1</accession>
<keyword evidence="10" id="KW-1185">Reference proteome</keyword>
<evidence type="ECO:0000256" key="3">
    <source>
        <dbReference type="ARBA" id="ARBA00022692"/>
    </source>
</evidence>
<dbReference type="EC" id="3.4.23.43" evidence="9"/>
<keyword evidence="9" id="KW-0378">Hydrolase</keyword>
<keyword evidence="4 7" id="KW-1133">Transmembrane helix</keyword>
<keyword evidence="2" id="KW-1003">Cell membrane</keyword>
<evidence type="ECO:0000313" key="9">
    <source>
        <dbReference type="EMBL" id="MDY0883291.1"/>
    </source>
</evidence>
<keyword evidence="5 7" id="KW-0472">Membrane</keyword>